<reference evidence="1 2" key="1">
    <citation type="submission" date="2021-06" db="EMBL/GenBank/DDBJ databases">
        <authorList>
            <person name="Palmer J.M."/>
        </authorList>
    </citation>
    <scope>NUCLEOTIDE SEQUENCE [LARGE SCALE GENOMIC DNA]</scope>
    <source>
        <strain evidence="1 2">XC_2019</strain>
        <tissue evidence="1">Muscle</tissue>
    </source>
</reference>
<keyword evidence="2" id="KW-1185">Reference proteome</keyword>
<accession>A0ABV0RAE5</accession>
<gene>
    <name evidence="1" type="ORF">XENOCAPTIV_015072</name>
</gene>
<name>A0ABV0RAE5_9TELE</name>
<comment type="caution">
    <text evidence="1">The sequence shown here is derived from an EMBL/GenBank/DDBJ whole genome shotgun (WGS) entry which is preliminary data.</text>
</comment>
<organism evidence="1 2">
    <name type="scientific">Xenoophorus captivus</name>
    <dbReference type="NCBI Taxonomy" id="1517983"/>
    <lineage>
        <taxon>Eukaryota</taxon>
        <taxon>Metazoa</taxon>
        <taxon>Chordata</taxon>
        <taxon>Craniata</taxon>
        <taxon>Vertebrata</taxon>
        <taxon>Euteleostomi</taxon>
        <taxon>Actinopterygii</taxon>
        <taxon>Neopterygii</taxon>
        <taxon>Teleostei</taxon>
        <taxon>Neoteleostei</taxon>
        <taxon>Acanthomorphata</taxon>
        <taxon>Ovalentaria</taxon>
        <taxon>Atherinomorphae</taxon>
        <taxon>Cyprinodontiformes</taxon>
        <taxon>Goodeidae</taxon>
        <taxon>Xenoophorus</taxon>
    </lineage>
</organism>
<evidence type="ECO:0000313" key="1">
    <source>
        <dbReference type="EMBL" id="MEQ2204553.1"/>
    </source>
</evidence>
<proteinExistence type="predicted"/>
<dbReference type="EMBL" id="JAHRIN010036727">
    <property type="protein sequence ID" value="MEQ2204553.1"/>
    <property type="molecule type" value="Genomic_DNA"/>
</dbReference>
<sequence length="172" mass="19430">MLRFFLRRRFLKLAYCMIFPRPPETLTPSAGKNLRFHPRFSATLTSSLDQVSAGCLQALDLSTPGTNQPMLHRESKDQLSLCSDYHVLLRPVGGILDLCIPLLLGLWNQDSREHLLPRFHVIPSSSSFHPLKPDVGNFSVNFTMAKGVGLNKLYLHPLLFEHGVICCGKRIY</sequence>
<evidence type="ECO:0000313" key="2">
    <source>
        <dbReference type="Proteomes" id="UP001434883"/>
    </source>
</evidence>
<protein>
    <submittedName>
        <fullName evidence="1">Uncharacterized protein</fullName>
    </submittedName>
</protein>
<dbReference type="Proteomes" id="UP001434883">
    <property type="component" value="Unassembled WGS sequence"/>
</dbReference>